<dbReference type="AlphaFoldDB" id="A0A4Y2AHX7"/>
<proteinExistence type="predicted"/>
<comment type="caution">
    <text evidence="1">The sequence shown here is derived from an EMBL/GenBank/DDBJ whole genome shotgun (WGS) entry which is preliminary data.</text>
</comment>
<protein>
    <submittedName>
        <fullName evidence="1">Uncharacterized protein</fullName>
    </submittedName>
</protein>
<evidence type="ECO:0000313" key="1">
    <source>
        <dbReference type="EMBL" id="GBL79461.1"/>
    </source>
</evidence>
<sequence length="128" mass="14427">MSDDGDGAWDGTLLSKLPHLLLPFAYDLARGRLTYTAYLQWVRASSLEPDGPKAETIPLGHRGAEKWREWEEKVVIMSCFPADRCFLDNISCHLMSHFNITNFICLIINLLLIIANIDISPPIISHCS</sequence>
<evidence type="ECO:0000313" key="2">
    <source>
        <dbReference type="Proteomes" id="UP000499080"/>
    </source>
</evidence>
<gene>
    <name evidence="1" type="ORF">AVEN_92624_1</name>
</gene>
<reference evidence="1 2" key="1">
    <citation type="journal article" date="2019" name="Sci. Rep.">
        <title>Orb-weaving spider Araneus ventricosus genome elucidates the spidroin gene catalogue.</title>
        <authorList>
            <person name="Kono N."/>
            <person name="Nakamura H."/>
            <person name="Ohtoshi R."/>
            <person name="Moran D.A.P."/>
            <person name="Shinohara A."/>
            <person name="Yoshida Y."/>
            <person name="Fujiwara M."/>
            <person name="Mori M."/>
            <person name="Tomita M."/>
            <person name="Arakawa K."/>
        </authorList>
    </citation>
    <scope>NUCLEOTIDE SEQUENCE [LARGE SCALE GENOMIC DNA]</scope>
</reference>
<dbReference type="Proteomes" id="UP000499080">
    <property type="component" value="Unassembled WGS sequence"/>
</dbReference>
<organism evidence="1 2">
    <name type="scientific">Araneus ventricosus</name>
    <name type="common">Orbweaver spider</name>
    <name type="synonym">Epeira ventricosa</name>
    <dbReference type="NCBI Taxonomy" id="182803"/>
    <lineage>
        <taxon>Eukaryota</taxon>
        <taxon>Metazoa</taxon>
        <taxon>Ecdysozoa</taxon>
        <taxon>Arthropoda</taxon>
        <taxon>Chelicerata</taxon>
        <taxon>Arachnida</taxon>
        <taxon>Araneae</taxon>
        <taxon>Araneomorphae</taxon>
        <taxon>Entelegynae</taxon>
        <taxon>Araneoidea</taxon>
        <taxon>Araneidae</taxon>
        <taxon>Araneus</taxon>
    </lineage>
</organism>
<keyword evidence="2" id="KW-1185">Reference proteome</keyword>
<dbReference type="OrthoDB" id="1099063at2759"/>
<name>A0A4Y2AHX7_ARAVE</name>
<accession>A0A4Y2AHX7</accession>
<dbReference type="EMBL" id="BGPR01000018">
    <property type="protein sequence ID" value="GBL79461.1"/>
    <property type="molecule type" value="Genomic_DNA"/>
</dbReference>